<evidence type="ECO:0000256" key="1">
    <source>
        <dbReference type="SAM" id="Phobius"/>
    </source>
</evidence>
<accession>A0ABZ2RST8</accession>
<feature type="transmembrane region" description="Helical" evidence="1">
    <location>
        <begin position="237"/>
        <end position="259"/>
    </location>
</feature>
<evidence type="ECO:0000313" key="2">
    <source>
        <dbReference type="EMBL" id="WXL28715.1"/>
    </source>
</evidence>
<name>A0ABZ2RST8_9BACT</name>
<feature type="transmembrane region" description="Helical" evidence="1">
    <location>
        <begin position="199"/>
        <end position="222"/>
    </location>
</feature>
<protein>
    <submittedName>
        <fullName evidence="2">ECF transporter S component</fullName>
    </submittedName>
</protein>
<feature type="transmembrane region" description="Helical" evidence="1">
    <location>
        <begin position="81"/>
        <end position="104"/>
    </location>
</feature>
<dbReference type="Gene3D" id="1.10.1760.20">
    <property type="match status" value="1"/>
</dbReference>
<keyword evidence="1" id="KW-1133">Transmembrane helix</keyword>
<feature type="transmembrane region" description="Helical" evidence="1">
    <location>
        <begin position="39"/>
        <end position="60"/>
    </location>
</feature>
<keyword evidence="1" id="KW-0812">Transmembrane</keyword>
<gene>
    <name evidence="2" type="ORF">WG616_01690</name>
</gene>
<feature type="transmembrane region" description="Helical" evidence="1">
    <location>
        <begin position="110"/>
        <end position="138"/>
    </location>
</feature>
<keyword evidence="3" id="KW-1185">Reference proteome</keyword>
<proteinExistence type="predicted"/>
<dbReference type="RefSeq" id="WP_240337563.1">
    <property type="nucleotide sequence ID" value="NZ_CP148066.1"/>
</dbReference>
<evidence type="ECO:0000313" key="3">
    <source>
        <dbReference type="Proteomes" id="UP001460679"/>
    </source>
</evidence>
<keyword evidence="1" id="KW-0472">Membrane</keyword>
<feature type="transmembrane region" description="Helical" evidence="1">
    <location>
        <begin position="312"/>
        <end position="330"/>
    </location>
</feature>
<sequence length="342" mass="39045">MEKPSRVVSDKIPGGFKHYLTWLRAQTDINFSKWNSKKIAFVGVLIAISVVFFIISVRIAPISALPSFKFSFIGLPVKITGFLFGPFIGAITGILADLISFALVPTYYNVLYTLAVSTAGIVPGIFAWYYFTVGGLLFSYRYRIYSLKQIIDYFKEKNALALEKEDLDLSQYYSEKVAYYEVKLILVESKSKPLGLINFAYASTMIVLALQILIILAIFANMSDSIFANNRFIKNKWFYIVITTAGFVTMMVGATIYRLVLRRKYKRFIDIMAIISFCAVLEFLNVLLLSWADYQTLKTDFWVNLTSHTLLSPVKIWFNLLVIFTAYRIISPLIQKKQVNGF</sequence>
<organism evidence="2 3">
    <name type="scientific">[Mycoplasma] gypis</name>
    <dbReference type="NCBI Taxonomy" id="92404"/>
    <lineage>
        <taxon>Bacteria</taxon>
        <taxon>Bacillati</taxon>
        <taxon>Mycoplasmatota</taxon>
        <taxon>Mycoplasmoidales</taxon>
        <taxon>Metamycoplasmataceae</taxon>
        <taxon>Metamycoplasma</taxon>
    </lineage>
</organism>
<dbReference type="EMBL" id="CP148066">
    <property type="protein sequence ID" value="WXL28715.1"/>
    <property type="molecule type" value="Genomic_DNA"/>
</dbReference>
<feature type="transmembrane region" description="Helical" evidence="1">
    <location>
        <begin position="271"/>
        <end position="292"/>
    </location>
</feature>
<reference evidence="2" key="1">
    <citation type="submission" date="2024-03" db="EMBL/GenBank/DDBJ databases">
        <title>Complete genome sequence of Mycoplasma gypis type strain B1/T1.</title>
        <authorList>
            <person name="Spergser J."/>
        </authorList>
    </citation>
    <scope>NUCLEOTIDE SEQUENCE [LARGE SCALE GENOMIC DNA]</scope>
    <source>
        <strain evidence="2">B1/T1</strain>
    </source>
</reference>
<dbReference type="Proteomes" id="UP001460679">
    <property type="component" value="Chromosome"/>
</dbReference>